<dbReference type="GO" id="GO:1900376">
    <property type="term" value="P:regulation of secondary metabolite biosynthetic process"/>
    <property type="evidence" value="ECO:0007669"/>
    <property type="project" value="TreeGrafter"/>
</dbReference>
<keyword evidence="7" id="KW-0479">Metal-binding</keyword>
<dbReference type="Pfam" id="PF01475">
    <property type="entry name" value="FUR"/>
    <property type="match status" value="1"/>
</dbReference>
<dbReference type="Gene3D" id="1.10.10.10">
    <property type="entry name" value="Winged helix-like DNA-binding domain superfamily/Winged helix DNA-binding domain"/>
    <property type="match status" value="1"/>
</dbReference>
<dbReference type="RefSeq" id="WP_115481905.1">
    <property type="nucleotide sequence ID" value="NZ_QRCT01000025.1"/>
</dbReference>
<dbReference type="GO" id="GO:0008270">
    <property type="term" value="F:zinc ion binding"/>
    <property type="evidence" value="ECO:0007669"/>
    <property type="project" value="TreeGrafter"/>
</dbReference>
<keyword evidence="4" id="KW-0805">Transcription regulation</keyword>
<comment type="cofactor">
    <cofactor evidence="7">
        <name>Zn(2+)</name>
        <dbReference type="ChEBI" id="CHEBI:29105"/>
    </cofactor>
    <text evidence="7">Binds 1 zinc ion per subunit.</text>
</comment>
<feature type="binding site" evidence="7">
    <location>
        <position position="122"/>
    </location>
    <ligand>
        <name>Zn(2+)</name>
        <dbReference type="ChEBI" id="CHEBI:29105"/>
    </ligand>
</feature>
<evidence type="ECO:0000256" key="4">
    <source>
        <dbReference type="ARBA" id="ARBA00023015"/>
    </source>
</evidence>
<evidence type="ECO:0000313" key="8">
    <source>
        <dbReference type="EMBL" id="RDU23477.1"/>
    </source>
</evidence>
<accession>A0A371AV80</accession>
<dbReference type="GO" id="GO:0003700">
    <property type="term" value="F:DNA-binding transcription factor activity"/>
    <property type="evidence" value="ECO:0007669"/>
    <property type="project" value="InterPro"/>
</dbReference>
<dbReference type="OrthoDB" id="8659436at2"/>
<evidence type="ECO:0000256" key="7">
    <source>
        <dbReference type="PIRSR" id="PIRSR602481-1"/>
    </source>
</evidence>
<keyword evidence="2" id="KW-0678">Repressor</keyword>
<gene>
    <name evidence="8" type="ORF">DWV06_09265</name>
</gene>
<feature type="binding site" evidence="7">
    <location>
        <position position="82"/>
    </location>
    <ligand>
        <name>Zn(2+)</name>
        <dbReference type="ChEBI" id="CHEBI:29105"/>
    </ligand>
</feature>
<sequence>MATIKHSRQREAIKNFLKTRKDHPTADTVYQNIRKEYPNISLGTVYRNLSLLTELGEIQKLSCGTDSEHYDGNPTPHHHFICTKCHAVIDLEMESINHICLIAGQNFDGEIDSYVTYFYGTCSKCLNKK</sequence>
<organism evidence="8 9">
    <name type="scientific">Anaerosacchariphilus polymeriproducens</name>
    <dbReference type="NCBI Taxonomy" id="1812858"/>
    <lineage>
        <taxon>Bacteria</taxon>
        <taxon>Bacillati</taxon>
        <taxon>Bacillota</taxon>
        <taxon>Clostridia</taxon>
        <taxon>Lachnospirales</taxon>
        <taxon>Lachnospiraceae</taxon>
        <taxon>Anaerosacchariphilus</taxon>
    </lineage>
</organism>
<dbReference type="InterPro" id="IPR036388">
    <property type="entry name" value="WH-like_DNA-bd_sf"/>
</dbReference>
<dbReference type="AlphaFoldDB" id="A0A371AV80"/>
<feature type="binding site" evidence="7">
    <location>
        <position position="125"/>
    </location>
    <ligand>
        <name>Zn(2+)</name>
        <dbReference type="ChEBI" id="CHEBI:29105"/>
    </ligand>
</feature>
<dbReference type="PANTHER" id="PTHR33202">
    <property type="entry name" value="ZINC UPTAKE REGULATION PROTEIN"/>
    <property type="match status" value="1"/>
</dbReference>
<dbReference type="CDD" id="cd07153">
    <property type="entry name" value="Fur_like"/>
    <property type="match status" value="1"/>
</dbReference>
<evidence type="ECO:0000313" key="9">
    <source>
        <dbReference type="Proteomes" id="UP000255036"/>
    </source>
</evidence>
<evidence type="ECO:0000256" key="2">
    <source>
        <dbReference type="ARBA" id="ARBA00022491"/>
    </source>
</evidence>
<dbReference type="GO" id="GO:0045892">
    <property type="term" value="P:negative regulation of DNA-templated transcription"/>
    <property type="evidence" value="ECO:0007669"/>
    <property type="project" value="TreeGrafter"/>
</dbReference>
<dbReference type="InterPro" id="IPR002481">
    <property type="entry name" value="FUR"/>
</dbReference>
<evidence type="ECO:0000256" key="6">
    <source>
        <dbReference type="ARBA" id="ARBA00023163"/>
    </source>
</evidence>
<dbReference type="InterPro" id="IPR043135">
    <property type="entry name" value="Fur_C"/>
</dbReference>
<evidence type="ECO:0000256" key="1">
    <source>
        <dbReference type="ARBA" id="ARBA00007957"/>
    </source>
</evidence>
<keyword evidence="6" id="KW-0804">Transcription</keyword>
<keyword evidence="5" id="KW-0238">DNA-binding</keyword>
<name>A0A371AV80_9FIRM</name>
<evidence type="ECO:0000256" key="3">
    <source>
        <dbReference type="ARBA" id="ARBA00022833"/>
    </source>
</evidence>
<keyword evidence="9" id="KW-1185">Reference proteome</keyword>
<dbReference type="GO" id="GO:0000976">
    <property type="term" value="F:transcription cis-regulatory region binding"/>
    <property type="evidence" value="ECO:0007669"/>
    <property type="project" value="TreeGrafter"/>
</dbReference>
<dbReference type="InterPro" id="IPR036390">
    <property type="entry name" value="WH_DNA-bd_sf"/>
</dbReference>
<dbReference type="PANTHER" id="PTHR33202:SF8">
    <property type="entry name" value="PEROXIDE-RESPONSIVE REPRESSOR PERR"/>
    <property type="match status" value="1"/>
</dbReference>
<dbReference type="Gene3D" id="3.30.1490.190">
    <property type="match status" value="1"/>
</dbReference>
<dbReference type="Proteomes" id="UP000255036">
    <property type="component" value="Unassembled WGS sequence"/>
</dbReference>
<proteinExistence type="inferred from homology"/>
<keyword evidence="3 7" id="KW-0862">Zinc</keyword>
<feature type="binding site" evidence="7">
    <location>
        <position position="85"/>
    </location>
    <ligand>
        <name>Zn(2+)</name>
        <dbReference type="ChEBI" id="CHEBI:29105"/>
    </ligand>
</feature>
<dbReference type="SUPFAM" id="SSF46785">
    <property type="entry name" value="Winged helix' DNA-binding domain"/>
    <property type="match status" value="1"/>
</dbReference>
<comment type="similarity">
    <text evidence="1">Belongs to the Fur family.</text>
</comment>
<protein>
    <submittedName>
        <fullName evidence="8">Transcriptional repressor</fullName>
    </submittedName>
</protein>
<evidence type="ECO:0000256" key="5">
    <source>
        <dbReference type="ARBA" id="ARBA00023125"/>
    </source>
</evidence>
<dbReference type="EMBL" id="QRCT01000025">
    <property type="protein sequence ID" value="RDU23477.1"/>
    <property type="molecule type" value="Genomic_DNA"/>
</dbReference>
<reference evidence="8 9" key="1">
    <citation type="submission" date="2018-07" db="EMBL/GenBank/DDBJ databases">
        <title>Anaerosacharophilus polymeroproducens gen. nov. sp. nov., an anaerobic bacterium isolated from salt field.</title>
        <authorList>
            <person name="Kim W."/>
            <person name="Yang S.-H."/>
            <person name="Oh J."/>
            <person name="Lee J.-H."/>
            <person name="Kwon K.K."/>
        </authorList>
    </citation>
    <scope>NUCLEOTIDE SEQUENCE [LARGE SCALE GENOMIC DNA]</scope>
    <source>
        <strain evidence="8 9">MCWD5</strain>
    </source>
</reference>
<comment type="caution">
    <text evidence="8">The sequence shown here is derived from an EMBL/GenBank/DDBJ whole genome shotgun (WGS) entry which is preliminary data.</text>
</comment>